<keyword evidence="4" id="KW-1185">Reference proteome</keyword>
<dbReference type="Pfam" id="PF02625">
    <property type="entry name" value="XdhC_CoxI"/>
    <property type="match status" value="1"/>
</dbReference>
<accession>A0A2T5G1T5</accession>
<dbReference type="RefSeq" id="WP_107966337.1">
    <property type="nucleotide sequence ID" value="NZ_NWBU01000004.1"/>
</dbReference>
<evidence type="ECO:0008006" key="5">
    <source>
        <dbReference type="Google" id="ProtNLM"/>
    </source>
</evidence>
<dbReference type="Proteomes" id="UP000244162">
    <property type="component" value="Unassembled WGS sequence"/>
</dbReference>
<comment type="caution">
    <text evidence="3">The sequence shown here is derived from an EMBL/GenBank/DDBJ whole genome shotgun (WGS) entry which is preliminary data.</text>
</comment>
<dbReference type="Gene3D" id="3.40.50.720">
    <property type="entry name" value="NAD(P)-binding Rossmann-like Domain"/>
    <property type="match status" value="1"/>
</dbReference>
<name>A0A2T5G1T5_9SPHN</name>
<dbReference type="InterPro" id="IPR027051">
    <property type="entry name" value="XdhC_Rossmann_dom"/>
</dbReference>
<dbReference type="InterPro" id="IPR003777">
    <property type="entry name" value="XdhC_CoxI"/>
</dbReference>
<protein>
    <recommendedName>
        <fullName evidence="5">Xanthine dehydrogenase</fullName>
    </recommendedName>
</protein>
<evidence type="ECO:0000259" key="1">
    <source>
        <dbReference type="Pfam" id="PF02625"/>
    </source>
</evidence>
<dbReference type="EMBL" id="NWBU01000004">
    <property type="protein sequence ID" value="PTQ13102.1"/>
    <property type="molecule type" value="Genomic_DNA"/>
</dbReference>
<evidence type="ECO:0000313" key="4">
    <source>
        <dbReference type="Proteomes" id="UP000244162"/>
    </source>
</evidence>
<organism evidence="3 4">
    <name type="scientific">Sphingomonas oleivorans</name>
    <dbReference type="NCBI Taxonomy" id="1735121"/>
    <lineage>
        <taxon>Bacteria</taxon>
        <taxon>Pseudomonadati</taxon>
        <taxon>Pseudomonadota</taxon>
        <taxon>Alphaproteobacteria</taxon>
        <taxon>Sphingomonadales</taxon>
        <taxon>Sphingomonadaceae</taxon>
        <taxon>Sphingomonas</taxon>
    </lineage>
</organism>
<dbReference type="PANTHER" id="PTHR30388:SF4">
    <property type="entry name" value="MOLYBDENUM COFACTOR INSERTION CHAPERONE PAOD"/>
    <property type="match status" value="1"/>
</dbReference>
<feature type="domain" description="XdhC- CoxI" evidence="1">
    <location>
        <begin position="75"/>
        <end position="139"/>
    </location>
</feature>
<dbReference type="InterPro" id="IPR052698">
    <property type="entry name" value="MoCofactor_Util/Proc"/>
</dbReference>
<dbReference type="AlphaFoldDB" id="A0A2T5G1T5"/>
<evidence type="ECO:0000313" key="3">
    <source>
        <dbReference type="EMBL" id="PTQ13102.1"/>
    </source>
</evidence>
<sequence>MRIGSPRFVPCISLAARAWRMVPFGSAIGSRTAEVARRESGVQTTDCRRPGASKPFEKIVKGAADIFRFLMDRSQHGERTALVTITDVIGSSSRSPGTHMAVSETGVYRGSISGGCVEAAVVGEAKRVIENGQTELLRLGAGSRFIDIRLPCGGGLDLLITPEPSPAALDQALGGLKQRTPIRLALGRDGLLAVSPASDDRPAGWDGDHFVVRHDPELRIVILGHGAETEALAALACRYGADVVILSPDETIVESVDRLGAQSWLLKTPARSPHLRSDKDTAVVTLFHDHDWESELLEQALEQDAFFIGAMGSRRTHALRLAALTERGVPPSSLARITGPIGLIPATRDPDTLALSTLSQIVACHQQRRSAQWTEDA</sequence>
<dbReference type="PANTHER" id="PTHR30388">
    <property type="entry name" value="ALDEHYDE OXIDOREDUCTASE MOLYBDENUM COFACTOR ASSEMBLY PROTEIN"/>
    <property type="match status" value="1"/>
</dbReference>
<feature type="domain" description="XdhC Rossmann" evidence="2">
    <location>
        <begin position="220"/>
        <end position="361"/>
    </location>
</feature>
<evidence type="ECO:0000259" key="2">
    <source>
        <dbReference type="Pfam" id="PF13478"/>
    </source>
</evidence>
<dbReference type="OrthoDB" id="9815497at2"/>
<proteinExistence type="predicted"/>
<reference evidence="3 4" key="1">
    <citation type="submission" date="2017-09" db="EMBL/GenBank/DDBJ databases">
        <title>Sphingomonas panjinensis sp.nov., isolated from oil-contaminated soil.</title>
        <authorList>
            <person name="Wang L."/>
            <person name="Chen L."/>
        </authorList>
    </citation>
    <scope>NUCLEOTIDE SEQUENCE [LARGE SCALE GENOMIC DNA]</scope>
    <source>
        <strain evidence="3 4">FW-11</strain>
    </source>
</reference>
<dbReference type="Pfam" id="PF13478">
    <property type="entry name" value="XdhC_C"/>
    <property type="match status" value="1"/>
</dbReference>
<gene>
    <name evidence="3" type="ORF">CLG96_02920</name>
</gene>